<evidence type="ECO:0000256" key="1">
    <source>
        <dbReference type="SAM" id="Phobius"/>
    </source>
</evidence>
<reference evidence="3" key="1">
    <citation type="submission" date="2016-05" db="EMBL/GenBank/DDBJ databases">
        <authorList>
            <person name="Naeem Raeece"/>
        </authorList>
    </citation>
    <scope>NUCLEOTIDE SEQUENCE [LARGE SCALE GENOMIC DNA]</scope>
</reference>
<evidence type="ECO:0000313" key="3">
    <source>
        <dbReference type="Proteomes" id="UP000078560"/>
    </source>
</evidence>
<keyword evidence="1" id="KW-1133">Transmembrane helix</keyword>
<dbReference type="AlphaFoldDB" id="A0A1A8WHG5"/>
<dbReference type="EMBL" id="FLQU01000973">
    <property type="protein sequence ID" value="SBS90658.1"/>
    <property type="molecule type" value="Genomic_DNA"/>
</dbReference>
<proteinExistence type="predicted"/>
<organism evidence="2 3">
    <name type="scientific">Plasmodium ovale curtisi</name>
    <dbReference type="NCBI Taxonomy" id="864141"/>
    <lineage>
        <taxon>Eukaryota</taxon>
        <taxon>Sar</taxon>
        <taxon>Alveolata</taxon>
        <taxon>Apicomplexa</taxon>
        <taxon>Aconoidasida</taxon>
        <taxon>Haemosporida</taxon>
        <taxon>Plasmodiidae</taxon>
        <taxon>Plasmodium</taxon>
        <taxon>Plasmodium (Plasmodium)</taxon>
    </lineage>
</organism>
<accession>A0A1A8WHG5</accession>
<protein>
    <submittedName>
        <fullName evidence="2">PIR Superfamily Protein</fullName>
    </submittedName>
</protein>
<keyword evidence="1" id="KW-0812">Transmembrane</keyword>
<evidence type="ECO:0000313" key="2">
    <source>
        <dbReference type="EMBL" id="SBS90658.1"/>
    </source>
</evidence>
<keyword evidence="1" id="KW-0472">Membrane</keyword>
<feature type="transmembrane region" description="Helical" evidence="1">
    <location>
        <begin position="218"/>
        <end position="237"/>
    </location>
</feature>
<gene>
    <name evidence="2" type="ORF">POVCU2_0062850</name>
</gene>
<sequence>MTSEIGYKYVSLFPEYRVIFDEGSKDNYNNERLCRNFIKGNLVNSEDHPLIYACANVLQYSTKLKEKSSTYNIPAGCKFLNYSLYYPVCREYESGYNVQTFYQKVKEQFHNFDVCDSYIVPITKEIFEKLQKLADLYDNFNKVKSTQEQESSSSCSYAKKCATSYKKYIETCRHDSTNEFCKELKNFRRIYVDRMKDILCYENTPKTLPSIIVYDTKVIISIPFVAIIVVSFFFFILNKFFSFGSLICPQIRKHKSLRDNHDEGTHQFQNIYKSTNINSYAKEFHISYKTV</sequence>
<dbReference type="Proteomes" id="UP000078560">
    <property type="component" value="Unassembled WGS sequence"/>
</dbReference>
<name>A0A1A8WHG5_PLAOA</name>